<dbReference type="AlphaFoldDB" id="A0A6B8KK31"/>
<dbReference type="EMBL" id="CP046052">
    <property type="protein sequence ID" value="QGM47461.1"/>
    <property type="molecule type" value="Genomic_DNA"/>
</dbReference>
<dbReference type="InterPro" id="IPR000836">
    <property type="entry name" value="PRTase_dom"/>
</dbReference>
<feature type="domain" description="Phosphoribosyltransferase" evidence="1">
    <location>
        <begin position="12"/>
        <end position="181"/>
    </location>
</feature>
<keyword evidence="2" id="KW-0328">Glycosyltransferase</keyword>
<dbReference type="InterPro" id="IPR029057">
    <property type="entry name" value="PRTase-like"/>
</dbReference>
<name>A0A6B8KK31_9HYPH</name>
<proteinExistence type="predicted"/>
<dbReference type="SUPFAM" id="SSF53271">
    <property type="entry name" value="PRTase-like"/>
    <property type="match status" value="1"/>
</dbReference>
<evidence type="ECO:0000259" key="1">
    <source>
        <dbReference type="Pfam" id="PF00156"/>
    </source>
</evidence>
<sequence>MGFYDRTDAGKRLVAPLSKYKGQDVVALALPRGGVPVAAPIARALAAPLDLVLVRKIGVPFQPELAMGAVADGGVPFVVRNEDVIAAAGVSQPQFEAVCSRELEEIERRRRFYLGGRARPEVEGRIAVVVDDGVATGATTRAALRSVRARRPKKLVLAVPVAPPDTLAALEQEVDEAICLEVHADFGAIGFFYADFRQITDEEVIAILDEFGSPAAADRDGADCRS</sequence>
<dbReference type="Proteomes" id="UP000309061">
    <property type="component" value="Chromosome"/>
</dbReference>
<dbReference type="Gene3D" id="3.30.1310.20">
    <property type="entry name" value="PRTase-like"/>
    <property type="match status" value="1"/>
</dbReference>
<evidence type="ECO:0000313" key="2">
    <source>
        <dbReference type="EMBL" id="QGM47461.1"/>
    </source>
</evidence>
<keyword evidence="2" id="KW-0808">Transferase</keyword>
<dbReference type="CDD" id="cd06223">
    <property type="entry name" value="PRTases_typeI"/>
    <property type="match status" value="1"/>
</dbReference>
<organism evidence="2 3">
    <name type="scientific">Methylocystis heyeri</name>
    <dbReference type="NCBI Taxonomy" id="391905"/>
    <lineage>
        <taxon>Bacteria</taxon>
        <taxon>Pseudomonadati</taxon>
        <taxon>Pseudomonadota</taxon>
        <taxon>Alphaproteobacteria</taxon>
        <taxon>Hyphomicrobiales</taxon>
        <taxon>Methylocystaceae</taxon>
        <taxon>Methylocystis</taxon>
    </lineage>
</organism>
<evidence type="ECO:0000313" key="3">
    <source>
        <dbReference type="Proteomes" id="UP000309061"/>
    </source>
</evidence>
<dbReference type="GO" id="GO:0016757">
    <property type="term" value="F:glycosyltransferase activity"/>
    <property type="evidence" value="ECO:0007669"/>
    <property type="project" value="UniProtKB-KW"/>
</dbReference>
<dbReference type="Pfam" id="PF00156">
    <property type="entry name" value="Pribosyltran"/>
    <property type="match status" value="1"/>
</dbReference>
<dbReference type="OrthoDB" id="9810066at2"/>
<keyword evidence="3" id="KW-1185">Reference proteome</keyword>
<dbReference type="RefSeq" id="WP_136497302.1">
    <property type="nucleotide sequence ID" value="NZ_CP046052.1"/>
</dbReference>
<reference evidence="2 3" key="1">
    <citation type="submission" date="2019-11" db="EMBL/GenBank/DDBJ databases">
        <title>The genome sequence of Methylocystis heyeri.</title>
        <authorList>
            <person name="Oshkin I.Y."/>
            <person name="Miroshnikov K."/>
            <person name="Dedysh S.N."/>
        </authorList>
    </citation>
    <scope>NUCLEOTIDE SEQUENCE [LARGE SCALE GENOMIC DNA]</scope>
    <source>
        <strain evidence="2 3">H2</strain>
    </source>
</reference>
<gene>
    <name evidence="2" type="ORF">H2LOC_018195</name>
</gene>
<dbReference type="KEGG" id="mhey:H2LOC_018195"/>
<protein>
    <submittedName>
        <fullName evidence="2">Phosphoribosyltransferase</fullName>
    </submittedName>
</protein>
<accession>A0A6B8KK31</accession>
<dbReference type="Gene3D" id="3.40.50.2020">
    <property type="match status" value="1"/>
</dbReference>